<dbReference type="Proteomes" id="UP000199701">
    <property type="component" value="Unassembled WGS sequence"/>
</dbReference>
<protein>
    <recommendedName>
        <fullName evidence="1">Stage 0 sporulation protein A homolog</fullName>
    </recommendedName>
</protein>
<keyword evidence="8" id="KW-1185">Reference proteome</keyword>
<dbReference type="GO" id="GO:0000156">
    <property type="term" value="F:phosphorelay response regulator activity"/>
    <property type="evidence" value="ECO:0007669"/>
    <property type="project" value="InterPro"/>
</dbReference>
<dbReference type="SUPFAM" id="SSF52172">
    <property type="entry name" value="CheY-like"/>
    <property type="match status" value="1"/>
</dbReference>
<dbReference type="Pfam" id="PF04397">
    <property type="entry name" value="LytTR"/>
    <property type="match status" value="1"/>
</dbReference>
<keyword evidence="3" id="KW-0597">Phosphoprotein</keyword>
<dbReference type="Gene3D" id="2.40.50.1020">
    <property type="entry name" value="LytTr DNA-binding domain"/>
    <property type="match status" value="1"/>
</dbReference>
<organism evidence="7 8">
    <name type="scientific">[Clostridium] fimetarium</name>
    <dbReference type="NCBI Taxonomy" id="99656"/>
    <lineage>
        <taxon>Bacteria</taxon>
        <taxon>Bacillati</taxon>
        <taxon>Bacillota</taxon>
        <taxon>Clostridia</taxon>
        <taxon>Lachnospirales</taxon>
        <taxon>Lachnospiraceae</taxon>
    </lineage>
</organism>
<evidence type="ECO:0000313" key="8">
    <source>
        <dbReference type="Proteomes" id="UP000199701"/>
    </source>
</evidence>
<evidence type="ECO:0000256" key="3">
    <source>
        <dbReference type="PROSITE-ProRule" id="PRU00169"/>
    </source>
</evidence>
<dbReference type="PANTHER" id="PTHR37299">
    <property type="entry name" value="TRANSCRIPTIONAL REGULATOR-RELATED"/>
    <property type="match status" value="1"/>
</dbReference>
<dbReference type="Pfam" id="PF00072">
    <property type="entry name" value="Response_reg"/>
    <property type="match status" value="1"/>
</dbReference>
<dbReference type="STRING" id="99656.SAMN05421659_10210"/>
<sequence>MYKIAICDDENIMLDYLYNKIICIIDGHGGDHEIFKFNSGGAILDAIISKEIYFDVIFLDIEMENLSGLEVAHEICSISDKINIVFVTNRDDLVFDAINYRPFSFIRKSRVNEELELVINRLKEKYKKENEFCEIEIDKKKLKLKLKDIIYIESQGHYIFIKCMDKDYKIRGKIFDYEIKLINYEFIRVHIAYLVNVSHIRFVKYDGIYLDNDMVLPISRKKIEMTKNMHLEYVRTCVHGNN</sequence>
<accession>A0A1I0MNK9</accession>
<proteinExistence type="predicted"/>
<dbReference type="SMART" id="SM00448">
    <property type="entry name" value="REC"/>
    <property type="match status" value="1"/>
</dbReference>
<evidence type="ECO:0000313" key="7">
    <source>
        <dbReference type="EMBL" id="SEV90046.1"/>
    </source>
</evidence>
<dbReference type="PROSITE" id="PS50930">
    <property type="entry name" value="HTH_LYTTR"/>
    <property type="match status" value="1"/>
</dbReference>
<dbReference type="AlphaFoldDB" id="A0A1I0MNK9"/>
<dbReference type="InterPro" id="IPR001789">
    <property type="entry name" value="Sig_transdc_resp-reg_receiver"/>
</dbReference>
<keyword evidence="4" id="KW-0175">Coiled coil</keyword>
<dbReference type="InterPro" id="IPR011006">
    <property type="entry name" value="CheY-like_superfamily"/>
</dbReference>
<dbReference type="GO" id="GO:0003677">
    <property type="term" value="F:DNA binding"/>
    <property type="evidence" value="ECO:0007669"/>
    <property type="project" value="UniProtKB-KW"/>
</dbReference>
<evidence type="ECO:0000256" key="1">
    <source>
        <dbReference type="ARBA" id="ARBA00018672"/>
    </source>
</evidence>
<dbReference type="InterPro" id="IPR046947">
    <property type="entry name" value="LytR-like"/>
</dbReference>
<evidence type="ECO:0000259" key="5">
    <source>
        <dbReference type="PROSITE" id="PS50110"/>
    </source>
</evidence>
<comment type="function">
    <text evidence="2">May play the central regulatory role in sporulation. It may be an element of the effector pathway responsible for the activation of sporulation genes in response to nutritional stress. Spo0A may act in concert with spo0H (a sigma factor) to control the expression of some genes that are critical to the sporulation process.</text>
</comment>
<keyword evidence="7" id="KW-0238">DNA-binding</keyword>
<dbReference type="OrthoDB" id="9809318at2"/>
<dbReference type="InterPro" id="IPR007492">
    <property type="entry name" value="LytTR_DNA-bd_dom"/>
</dbReference>
<feature type="domain" description="HTH LytTR-type" evidence="6">
    <location>
        <begin position="133"/>
        <end position="222"/>
    </location>
</feature>
<feature type="domain" description="Response regulatory" evidence="5">
    <location>
        <begin position="3"/>
        <end position="123"/>
    </location>
</feature>
<gene>
    <name evidence="7" type="ORF">SAMN05421659_10210</name>
</gene>
<dbReference type="Gene3D" id="3.40.50.2300">
    <property type="match status" value="1"/>
</dbReference>
<evidence type="ECO:0000259" key="6">
    <source>
        <dbReference type="PROSITE" id="PS50930"/>
    </source>
</evidence>
<feature type="modified residue" description="4-aspartylphosphate" evidence="3">
    <location>
        <position position="60"/>
    </location>
</feature>
<dbReference type="PROSITE" id="PS50110">
    <property type="entry name" value="RESPONSE_REGULATORY"/>
    <property type="match status" value="1"/>
</dbReference>
<evidence type="ECO:0000256" key="4">
    <source>
        <dbReference type="SAM" id="Coils"/>
    </source>
</evidence>
<dbReference type="SMART" id="SM00850">
    <property type="entry name" value="LytTR"/>
    <property type="match status" value="1"/>
</dbReference>
<dbReference type="EMBL" id="FOJI01000002">
    <property type="protein sequence ID" value="SEV90046.1"/>
    <property type="molecule type" value="Genomic_DNA"/>
</dbReference>
<feature type="coiled-coil region" evidence="4">
    <location>
        <begin position="112"/>
        <end position="143"/>
    </location>
</feature>
<name>A0A1I0MNK9_9FIRM</name>
<dbReference type="PANTHER" id="PTHR37299:SF1">
    <property type="entry name" value="STAGE 0 SPORULATION PROTEIN A HOMOLOG"/>
    <property type="match status" value="1"/>
</dbReference>
<evidence type="ECO:0000256" key="2">
    <source>
        <dbReference type="ARBA" id="ARBA00024867"/>
    </source>
</evidence>
<reference evidence="7 8" key="1">
    <citation type="submission" date="2016-10" db="EMBL/GenBank/DDBJ databases">
        <authorList>
            <person name="de Groot N.N."/>
        </authorList>
    </citation>
    <scope>NUCLEOTIDE SEQUENCE [LARGE SCALE GENOMIC DNA]</scope>
    <source>
        <strain evidence="7 8">DSM 9179</strain>
    </source>
</reference>
<dbReference type="RefSeq" id="WP_092450255.1">
    <property type="nucleotide sequence ID" value="NZ_FOJI01000002.1"/>
</dbReference>